<evidence type="ECO:0000313" key="2">
    <source>
        <dbReference type="Proteomes" id="UP000054567"/>
    </source>
</evidence>
<reference evidence="2" key="3">
    <citation type="journal article" date="2010" name="Genome Res.">
        <title>Population genomic sequencing of Coccidioides fungi reveals recent hybridization and transposon control.</title>
        <authorList>
            <person name="Neafsey D.E."/>
            <person name="Barker B.M."/>
            <person name="Sharpton T.J."/>
            <person name="Stajich J.E."/>
            <person name="Park D.J."/>
            <person name="Whiston E."/>
            <person name="Hung C.-Y."/>
            <person name="McMahan C."/>
            <person name="White J."/>
            <person name="Sykes S."/>
            <person name="Heiman D."/>
            <person name="Young S."/>
            <person name="Zeng Q."/>
            <person name="Abouelleil A."/>
            <person name="Aftuck L."/>
            <person name="Bessette D."/>
            <person name="Brown A."/>
            <person name="FitzGerald M."/>
            <person name="Lui A."/>
            <person name="Macdonald J.P."/>
            <person name="Priest M."/>
            <person name="Orbach M.J."/>
            <person name="Galgiani J.N."/>
            <person name="Kirkland T.N."/>
            <person name="Cole G.T."/>
            <person name="Birren B.W."/>
            <person name="Henn M.R."/>
            <person name="Taylor J.W."/>
            <person name="Rounsley S.D."/>
        </authorList>
    </citation>
    <scope>NUCLEOTIDE SEQUENCE [LARGE SCALE GENOMIC DNA]</scope>
    <source>
        <strain evidence="2">RMSCC 3488</strain>
    </source>
</reference>
<dbReference type="Proteomes" id="UP000054567">
    <property type="component" value="Unassembled WGS sequence"/>
</dbReference>
<organism evidence="1 2">
    <name type="scientific">Coccidioides posadasii RMSCC 3488</name>
    <dbReference type="NCBI Taxonomy" id="454284"/>
    <lineage>
        <taxon>Eukaryota</taxon>
        <taxon>Fungi</taxon>
        <taxon>Dikarya</taxon>
        <taxon>Ascomycota</taxon>
        <taxon>Pezizomycotina</taxon>
        <taxon>Eurotiomycetes</taxon>
        <taxon>Eurotiomycetidae</taxon>
        <taxon>Onygenales</taxon>
        <taxon>Onygenaceae</taxon>
        <taxon>Coccidioides</taxon>
    </lineage>
</organism>
<gene>
    <name evidence="1" type="ORF">CPAG_04340</name>
</gene>
<sequence length="106" mass="11635">MAPPSFCRLGRPREKVGNAPLIFFCEEPSAFTVAHSDRPVLNSPRYIINLTTEHQRRALRARAAVPVEHFLLALELAVNYSSPPSTQVSPTPGVPGRISGWCPAPF</sequence>
<protein>
    <submittedName>
        <fullName evidence="1">Uncharacterized protein</fullName>
    </submittedName>
</protein>
<evidence type="ECO:0000313" key="1">
    <source>
        <dbReference type="EMBL" id="KMM68008.1"/>
    </source>
</evidence>
<dbReference type="AlphaFoldDB" id="A0A0J6FCL1"/>
<reference evidence="1 2" key="1">
    <citation type="submission" date="2007-06" db="EMBL/GenBank/DDBJ databases">
        <title>The Genome Sequence of Coccidioides posadasii RMSCC_3488.</title>
        <authorList>
            <consortium name="Coccidioides Genome Resources Consortium"/>
            <consortium name="The Broad Institute Genome Sequencing Platform"/>
            <person name="Henn M.R."/>
            <person name="Sykes S."/>
            <person name="Young S."/>
            <person name="Jaffe D."/>
            <person name="Berlin A."/>
            <person name="Alvarez P."/>
            <person name="Butler J."/>
            <person name="Gnerre S."/>
            <person name="Grabherr M."/>
            <person name="Mauceli E."/>
            <person name="Brockman W."/>
            <person name="Kodira C."/>
            <person name="Alvarado L."/>
            <person name="Zeng Q."/>
            <person name="Crawford M."/>
            <person name="Antoine C."/>
            <person name="Devon K."/>
            <person name="Galgiani J."/>
            <person name="Orsborn K."/>
            <person name="Lewis M.L."/>
            <person name="Nusbaum C."/>
            <person name="Galagan J."/>
            <person name="Birren B."/>
        </authorList>
    </citation>
    <scope>NUCLEOTIDE SEQUENCE [LARGE SCALE GENOMIC DNA]</scope>
    <source>
        <strain evidence="1 2">RMSCC 3488</strain>
    </source>
</reference>
<proteinExistence type="predicted"/>
<dbReference type="VEuPathDB" id="FungiDB:CPAG_04340"/>
<name>A0A0J6FCL1_COCPO</name>
<reference evidence="2" key="2">
    <citation type="journal article" date="2009" name="Genome Res.">
        <title>Comparative genomic analyses of the human fungal pathogens Coccidioides and their relatives.</title>
        <authorList>
            <person name="Sharpton T.J."/>
            <person name="Stajich J.E."/>
            <person name="Rounsley S.D."/>
            <person name="Gardner M.J."/>
            <person name="Wortman J.R."/>
            <person name="Jordar V.S."/>
            <person name="Maiti R."/>
            <person name="Kodira C.D."/>
            <person name="Neafsey D.E."/>
            <person name="Zeng Q."/>
            <person name="Hung C.-Y."/>
            <person name="McMahan C."/>
            <person name="Muszewska A."/>
            <person name="Grynberg M."/>
            <person name="Mandel M.A."/>
            <person name="Kellner E.M."/>
            <person name="Barker B.M."/>
            <person name="Galgiani J.N."/>
            <person name="Orbach M.J."/>
            <person name="Kirkland T.N."/>
            <person name="Cole G.T."/>
            <person name="Henn M.R."/>
            <person name="Birren B.W."/>
            <person name="Taylor J.W."/>
        </authorList>
    </citation>
    <scope>NUCLEOTIDE SEQUENCE [LARGE SCALE GENOMIC DNA]</scope>
    <source>
        <strain evidence="2">RMSCC 3488</strain>
    </source>
</reference>
<accession>A0A0J6FCL1</accession>
<dbReference type="EMBL" id="DS268110">
    <property type="protein sequence ID" value="KMM68008.1"/>
    <property type="molecule type" value="Genomic_DNA"/>
</dbReference>